<dbReference type="AlphaFoldDB" id="A0A0N4YLN2"/>
<dbReference type="OMA" id="YETVRNC"/>
<dbReference type="SUPFAM" id="SSF103657">
    <property type="entry name" value="BAR/IMD domain-like"/>
    <property type="match status" value="1"/>
</dbReference>
<feature type="region of interest" description="Disordered" evidence="2">
    <location>
        <begin position="1"/>
        <end position="37"/>
    </location>
</feature>
<feature type="compositionally biased region" description="Polar residues" evidence="2">
    <location>
        <begin position="18"/>
        <end position="35"/>
    </location>
</feature>
<gene>
    <name evidence="3" type="ORF">NBR_LOCUS18030</name>
</gene>
<dbReference type="Proteomes" id="UP000271162">
    <property type="component" value="Unassembled WGS sequence"/>
</dbReference>
<reference evidence="3 4" key="2">
    <citation type="submission" date="2018-11" db="EMBL/GenBank/DDBJ databases">
        <authorList>
            <consortium name="Pathogen Informatics"/>
        </authorList>
    </citation>
    <scope>NUCLEOTIDE SEQUENCE [LARGE SCALE GENOMIC DNA]</scope>
</reference>
<dbReference type="Gene3D" id="1.20.1270.60">
    <property type="entry name" value="Arfaptin homology (AH) domain/BAR domain"/>
    <property type="match status" value="1"/>
</dbReference>
<dbReference type="EMBL" id="UYSL01023136">
    <property type="protein sequence ID" value="VDL81751.1"/>
    <property type="molecule type" value="Genomic_DNA"/>
</dbReference>
<protein>
    <submittedName>
        <fullName evidence="5">BAR domain-containing protein</fullName>
    </submittedName>
</protein>
<proteinExistence type="predicted"/>
<evidence type="ECO:0000256" key="2">
    <source>
        <dbReference type="SAM" id="MobiDB-lite"/>
    </source>
</evidence>
<evidence type="ECO:0000313" key="3">
    <source>
        <dbReference type="EMBL" id="VDL81751.1"/>
    </source>
</evidence>
<keyword evidence="1" id="KW-0175">Coiled coil</keyword>
<dbReference type="InterPro" id="IPR027267">
    <property type="entry name" value="AH/BAR_dom_sf"/>
</dbReference>
<organism evidence="5">
    <name type="scientific">Nippostrongylus brasiliensis</name>
    <name type="common">Rat hookworm</name>
    <dbReference type="NCBI Taxonomy" id="27835"/>
    <lineage>
        <taxon>Eukaryota</taxon>
        <taxon>Metazoa</taxon>
        <taxon>Ecdysozoa</taxon>
        <taxon>Nematoda</taxon>
        <taxon>Chromadorea</taxon>
        <taxon>Rhabditida</taxon>
        <taxon>Rhabditina</taxon>
        <taxon>Rhabditomorpha</taxon>
        <taxon>Strongyloidea</taxon>
        <taxon>Heligmosomidae</taxon>
        <taxon>Nippostrongylus</taxon>
    </lineage>
</organism>
<accession>A0A0N4YLN2</accession>
<dbReference type="WBParaSite" id="NBR_0001802901-mRNA-1">
    <property type="protein sequence ID" value="NBR_0001802901-mRNA-1"/>
    <property type="gene ID" value="NBR_0001802901"/>
</dbReference>
<sequence length="340" mass="39291">MAAKTQSKSNEKDREKSLISSKNSVKGSAKDSQLSRCPGFVEGGKGVVGQIDDGESANKKAIKKFLHRIKENIGIAERTEFSKTLTDAFEQMDKYKLCLDTLNETACRVIQENPAFRKMDQKVELAPPQDQDPYETVRNCLILNKTFEDYKDQKVELAPPQDQDPYETVRNCLILNKTFEDYKNYKDQVNLYTQQAAEHRDYIQRARRALHNIRTFVQHDYWVIAILRTESIIIIKFPSISIQKSAKHGDKFDMITELDNLRAEMDFAKSELKTAKEPQLLELKNKMYKQAVTAFEAKLKEVTKQMDEFPKSKESHVADIIELTNYTRTYHESMAKILKS</sequence>
<name>A0A0N4YLN2_NIPBR</name>
<keyword evidence="4" id="KW-1185">Reference proteome</keyword>
<evidence type="ECO:0000313" key="4">
    <source>
        <dbReference type="Proteomes" id="UP000271162"/>
    </source>
</evidence>
<evidence type="ECO:0000313" key="5">
    <source>
        <dbReference type="WBParaSite" id="NBR_0001802901-mRNA-1"/>
    </source>
</evidence>
<feature type="coiled-coil region" evidence="1">
    <location>
        <begin position="258"/>
        <end position="305"/>
    </location>
</feature>
<evidence type="ECO:0000256" key="1">
    <source>
        <dbReference type="SAM" id="Coils"/>
    </source>
</evidence>
<reference evidence="5" key="1">
    <citation type="submission" date="2017-02" db="UniProtKB">
        <authorList>
            <consortium name="WormBaseParasite"/>
        </authorList>
    </citation>
    <scope>IDENTIFICATION</scope>
</reference>